<dbReference type="OrthoDB" id="9804995at2"/>
<dbReference type="Gene3D" id="2.60.40.1120">
    <property type="entry name" value="Carboxypeptidase-like, regulatory domain"/>
    <property type="match status" value="1"/>
</dbReference>
<dbReference type="PANTHER" id="PTHR30069">
    <property type="entry name" value="TONB-DEPENDENT OUTER MEMBRANE RECEPTOR"/>
    <property type="match status" value="1"/>
</dbReference>
<evidence type="ECO:0000256" key="1">
    <source>
        <dbReference type="ARBA" id="ARBA00022729"/>
    </source>
</evidence>
<dbReference type="AlphaFoldDB" id="F4L701"/>
<dbReference type="PANTHER" id="PTHR30069:SF29">
    <property type="entry name" value="HEMOGLOBIN AND HEMOGLOBIN-HAPTOGLOBIN-BINDING PROTEIN 1-RELATED"/>
    <property type="match status" value="1"/>
</dbReference>
<dbReference type="InterPro" id="IPR008969">
    <property type="entry name" value="CarboxyPept-like_regulatory"/>
</dbReference>
<sequence length="812" mass="91251">MKRIGTTAVLLFLLSTAIFSQNLTQTVRGTILDEDSKMPLIGAQVIVLGSDPLLGTASDEQGNFRLDKVPIGRITLQVSYLGYKNAIIPNIVVNSGKETLLNLTMQESAIKMEEVVITEDKNKGEALNDMAMISARSISPEQTNRYAGGFNDPSRILSNFAGITSTQDGSNDIIVRGNSPKYVQWRLEGIQISNPNHFADQSSVGGSVSTLNNNILATSDFHTGAFSAEYGDVLSGVYDVKLRAGNNEKFESVFGFGLLGTDLTLEGPFKKGYGGSYLVNYRYSTVSLIQDIGLVDNLAGALNFQDAAFKVVLPTKKLGVFSVFGLGGTSSFLLEDVTPALWETPGDNGQRREIREDYQKRAHLLNLGLNHTLSLSPRSYLKTSLAYSNEGINDDVFESQLIKIYGTNGEYLRDSAQSRNLNFSGRLSKPTYRAELTYHHKFNAKNKIQIGSKYSLFAYEFEQSQIIEGGSTRFKLIDFNENLGTLRNFVNWKHLLNDDLTIVAGVHNLNVLLNKKSTLEPRLALNWQLSPSSAIHAGYGLHSTMESIHNYYARVRQPDGSIAEVNRDLDLLKAHHFVLGYEKRFGQHLMAKVELYYQDLYNLPVENLDSSYYATINEGLEFRYVDLVNEGTGKNYGIEITLERFFHRNYYFLFNTSLYQSKYHSLEGVERNTPYNGNYLVNILFGKEIPKLGPKQNRTLGLNAKVFFGGGRKIIPLLRDNNGQLAVDPSNNRFWDYSKAYDRSLGDTYQVILSASYKWNRLRATHEIFLNIDNVTNNKGKISEFYDESKPNNIGYLTQFGVFPNLMYRVYF</sequence>
<dbReference type="GO" id="GO:0015344">
    <property type="term" value="F:siderophore uptake transmembrane transporter activity"/>
    <property type="evidence" value="ECO:0007669"/>
    <property type="project" value="TreeGrafter"/>
</dbReference>
<dbReference type="GO" id="GO:0044718">
    <property type="term" value="P:siderophore transmembrane transport"/>
    <property type="evidence" value="ECO:0007669"/>
    <property type="project" value="TreeGrafter"/>
</dbReference>
<reference key="2">
    <citation type="submission" date="2011-04" db="EMBL/GenBank/DDBJ databases">
        <title>Complete sequence of chromosome of Haliscomenobacter hydrossis DSM 1100.</title>
        <authorList>
            <consortium name="US DOE Joint Genome Institute (JGI-PGF)"/>
            <person name="Lucas S."/>
            <person name="Han J."/>
            <person name="Lapidus A."/>
            <person name="Bruce D."/>
            <person name="Goodwin L."/>
            <person name="Pitluck S."/>
            <person name="Peters L."/>
            <person name="Kyrpides N."/>
            <person name="Mavromatis K."/>
            <person name="Ivanova N."/>
            <person name="Ovchinnikova G."/>
            <person name="Pagani I."/>
            <person name="Daligault H."/>
            <person name="Detter J.C."/>
            <person name="Han C."/>
            <person name="Land M."/>
            <person name="Hauser L."/>
            <person name="Markowitz V."/>
            <person name="Cheng J.-F."/>
            <person name="Hugenholtz P."/>
            <person name="Woyke T."/>
            <person name="Wu D."/>
            <person name="Verbarg S."/>
            <person name="Frueling A."/>
            <person name="Brambilla E."/>
            <person name="Klenk H.-P."/>
            <person name="Eisen J.A."/>
        </authorList>
    </citation>
    <scope>NUCLEOTIDE SEQUENCE</scope>
    <source>
        <strain>DSM 1100</strain>
    </source>
</reference>
<feature type="signal peptide" evidence="2">
    <location>
        <begin position="1"/>
        <end position="20"/>
    </location>
</feature>
<organism evidence="3 4">
    <name type="scientific">Haliscomenobacter hydrossis (strain ATCC 27775 / DSM 1100 / LMG 10767 / O)</name>
    <dbReference type="NCBI Taxonomy" id="760192"/>
    <lineage>
        <taxon>Bacteria</taxon>
        <taxon>Pseudomonadati</taxon>
        <taxon>Bacteroidota</taxon>
        <taxon>Saprospiria</taxon>
        <taxon>Saprospirales</taxon>
        <taxon>Haliscomenobacteraceae</taxon>
        <taxon>Haliscomenobacter</taxon>
    </lineage>
</organism>
<evidence type="ECO:0000256" key="2">
    <source>
        <dbReference type="SAM" id="SignalP"/>
    </source>
</evidence>
<dbReference type="STRING" id="760192.Halhy_4110"/>
<feature type="chain" id="PRO_5003317638" evidence="2">
    <location>
        <begin position="21"/>
        <end position="812"/>
    </location>
</feature>
<name>F4L701_HALH1</name>
<dbReference type="SUPFAM" id="SSF49464">
    <property type="entry name" value="Carboxypeptidase regulatory domain-like"/>
    <property type="match status" value="1"/>
</dbReference>
<dbReference type="KEGG" id="hhy:Halhy_4110"/>
<dbReference type="RefSeq" id="WP_013766494.1">
    <property type="nucleotide sequence ID" value="NC_015510.1"/>
</dbReference>
<accession>F4L701</accession>
<dbReference type="EMBL" id="CP002691">
    <property type="protein sequence ID" value="AEE51956.1"/>
    <property type="molecule type" value="Genomic_DNA"/>
</dbReference>
<dbReference type="HOGENOM" id="CLU_016599_1_2_10"/>
<evidence type="ECO:0000313" key="3">
    <source>
        <dbReference type="EMBL" id="AEE51956.1"/>
    </source>
</evidence>
<dbReference type="Gene3D" id="2.170.130.10">
    <property type="entry name" value="TonB-dependent receptor, plug domain"/>
    <property type="match status" value="1"/>
</dbReference>
<dbReference type="InterPro" id="IPR037066">
    <property type="entry name" value="Plug_dom_sf"/>
</dbReference>
<dbReference type="Pfam" id="PF13715">
    <property type="entry name" value="CarbopepD_reg_2"/>
    <property type="match status" value="1"/>
</dbReference>
<proteinExistence type="predicted"/>
<dbReference type="SUPFAM" id="SSF56935">
    <property type="entry name" value="Porins"/>
    <property type="match status" value="1"/>
</dbReference>
<dbReference type="GO" id="GO:0009279">
    <property type="term" value="C:cell outer membrane"/>
    <property type="evidence" value="ECO:0007669"/>
    <property type="project" value="TreeGrafter"/>
</dbReference>
<evidence type="ECO:0000313" key="4">
    <source>
        <dbReference type="Proteomes" id="UP000008461"/>
    </source>
</evidence>
<gene>
    <name evidence="3" type="ordered locus">Halhy_4110</name>
</gene>
<dbReference type="eggNOG" id="COG4771">
    <property type="taxonomic scope" value="Bacteria"/>
</dbReference>
<reference evidence="3 4" key="1">
    <citation type="journal article" date="2011" name="Stand. Genomic Sci.">
        <title>Complete genome sequence of Haliscomenobacter hydrossis type strain (O).</title>
        <authorList>
            <consortium name="US DOE Joint Genome Institute (JGI-PGF)"/>
            <person name="Daligault H."/>
            <person name="Lapidus A."/>
            <person name="Zeytun A."/>
            <person name="Nolan M."/>
            <person name="Lucas S."/>
            <person name="Del Rio T.G."/>
            <person name="Tice H."/>
            <person name="Cheng J.F."/>
            <person name="Tapia R."/>
            <person name="Han C."/>
            <person name="Goodwin L."/>
            <person name="Pitluck S."/>
            <person name="Liolios K."/>
            <person name="Pagani I."/>
            <person name="Ivanova N."/>
            <person name="Huntemann M."/>
            <person name="Mavromatis K."/>
            <person name="Mikhailova N."/>
            <person name="Pati A."/>
            <person name="Chen A."/>
            <person name="Palaniappan K."/>
            <person name="Land M."/>
            <person name="Hauser L."/>
            <person name="Brambilla E.M."/>
            <person name="Rohde M."/>
            <person name="Verbarg S."/>
            <person name="Goker M."/>
            <person name="Bristow J."/>
            <person name="Eisen J.A."/>
            <person name="Markowitz V."/>
            <person name="Hugenholtz P."/>
            <person name="Kyrpides N.C."/>
            <person name="Klenk H.P."/>
            <person name="Woyke T."/>
        </authorList>
    </citation>
    <scope>NUCLEOTIDE SEQUENCE [LARGE SCALE GENOMIC DNA]</scope>
    <source>
        <strain evidence="4">ATCC 27775 / DSM 1100 / LMG 10767 / O</strain>
    </source>
</reference>
<dbReference type="Proteomes" id="UP000008461">
    <property type="component" value="Chromosome"/>
</dbReference>
<protein>
    <submittedName>
        <fullName evidence="3">TonB-dependent receptor</fullName>
    </submittedName>
</protein>
<keyword evidence="3" id="KW-0675">Receptor</keyword>
<keyword evidence="1 2" id="KW-0732">Signal</keyword>
<dbReference type="InterPro" id="IPR039426">
    <property type="entry name" value="TonB-dep_rcpt-like"/>
</dbReference>
<keyword evidence="4" id="KW-1185">Reference proteome</keyword>